<dbReference type="InterPro" id="IPR000182">
    <property type="entry name" value="GNAT_dom"/>
</dbReference>
<dbReference type="PANTHER" id="PTHR43877:SF2">
    <property type="entry name" value="AMINOALKYLPHOSPHONATE N-ACETYLTRANSFERASE-RELATED"/>
    <property type="match status" value="1"/>
</dbReference>
<dbReference type="EMBL" id="FWFZ01000002">
    <property type="protein sequence ID" value="SLN21623.1"/>
    <property type="molecule type" value="Genomic_DNA"/>
</dbReference>
<reference evidence="4 5" key="1">
    <citation type="submission" date="2017-03" db="EMBL/GenBank/DDBJ databases">
        <authorList>
            <person name="Afonso C.L."/>
            <person name="Miller P.J."/>
            <person name="Scott M.A."/>
            <person name="Spackman E."/>
            <person name="Goraichik I."/>
            <person name="Dimitrov K.M."/>
            <person name="Suarez D.L."/>
            <person name="Swayne D.E."/>
        </authorList>
    </citation>
    <scope>NUCLEOTIDE SEQUENCE [LARGE SCALE GENOMIC DNA]</scope>
    <source>
        <strain evidence="4 5">CECT 7023</strain>
    </source>
</reference>
<keyword evidence="2" id="KW-0012">Acyltransferase</keyword>
<dbReference type="CDD" id="cd04301">
    <property type="entry name" value="NAT_SF"/>
    <property type="match status" value="1"/>
</dbReference>
<dbReference type="InterPro" id="IPR016181">
    <property type="entry name" value="Acyl_CoA_acyltransferase"/>
</dbReference>
<dbReference type="Proteomes" id="UP000193900">
    <property type="component" value="Unassembled WGS sequence"/>
</dbReference>
<dbReference type="PROSITE" id="PS51186">
    <property type="entry name" value="GNAT"/>
    <property type="match status" value="1"/>
</dbReference>
<evidence type="ECO:0000259" key="3">
    <source>
        <dbReference type="PROSITE" id="PS51186"/>
    </source>
</evidence>
<keyword evidence="5" id="KW-1185">Reference proteome</keyword>
<dbReference type="PANTHER" id="PTHR43877">
    <property type="entry name" value="AMINOALKYLPHOSPHONATE N-ACETYLTRANSFERASE-RELATED-RELATED"/>
    <property type="match status" value="1"/>
</dbReference>
<dbReference type="Pfam" id="PF00583">
    <property type="entry name" value="Acetyltransf_1"/>
    <property type="match status" value="1"/>
</dbReference>
<dbReference type="SUPFAM" id="SSF55729">
    <property type="entry name" value="Acyl-CoA N-acyltransferases (Nat)"/>
    <property type="match status" value="1"/>
</dbReference>
<accession>A0A1Y5RNF1</accession>
<evidence type="ECO:0000313" key="4">
    <source>
        <dbReference type="EMBL" id="SLN21623.1"/>
    </source>
</evidence>
<gene>
    <name evidence="4" type="ORF">ROA7023_00575</name>
</gene>
<dbReference type="InterPro" id="IPR050832">
    <property type="entry name" value="Bact_Acetyltransf"/>
</dbReference>
<dbReference type="GO" id="GO:0016747">
    <property type="term" value="F:acyltransferase activity, transferring groups other than amino-acyl groups"/>
    <property type="evidence" value="ECO:0007669"/>
    <property type="project" value="InterPro"/>
</dbReference>
<dbReference type="Gene3D" id="3.40.630.30">
    <property type="match status" value="1"/>
</dbReference>
<name>A0A1Y5RNF1_9RHOB</name>
<dbReference type="RefSeq" id="WP_085877499.1">
    <property type="nucleotide sequence ID" value="NZ_FWFZ01000002.1"/>
</dbReference>
<dbReference type="OrthoDB" id="273614at2"/>
<organism evidence="4 5">
    <name type="scientific">Roseisalinus antarcticus</name>
    <dbReference type="NCBI Taxonomy" id="254357"/>
    <lineage>
        <taxon>Bacteria</taxon>
        <taxon>Pseudomonadati</taxon>
        <taxon>Pseudomonadota</taxon>
        <taxon>Alphaproteobacteria</taxon>
        <taxon>Rhodobacterales</taxon>
        <taxon>Roseobacteraceae</taxon>
        <taxon>Roseisalinus</taxon>
    </lineage>
</organism>
<proteinExistence type="predicted"/>
<keyword evidence="1 4" id="KW-0808">Transferase</keyword>
<evidence type="ECO:0000256" key="2">
    <source>
        <dbReference type="ARBA" id="ARBA00023315"/>
    </source>
</evidence>
<feature type="domain" description="N-acetyltransferase" evidence="3">
    <location>
        <begin position="1"/>
        <end position="192"/>
    </location>
</feature>
<sequence length="192" mass="20837">MIVRHGFAPADRPALARLYWAAFGDKLGRVLGPEDRARTFIAQVASPDHALCIHDGGRLIGVAGFHSRQGALVGGGISELANVYGTFGGIWRGLALGLLERPLAEDELLVDGIFVAETHRGRGVGTTLLEALAREAVARSCARVRLDVINSNPRARALYERRGFTPIAEQSNRLLRPLFGFQTATTMVRRVI</sequence>
<protein>
    <submittedName>
        <fullName evidence="4">Putative acetyltransferase</fullName>
    </submittedName>
</protein>
<dbReference type="AlphaFoldDB" id="A0A1Y5RNF1"/>
<evidence type="ECO:0000313" key="5">
    <source>
        <dbReference type="Proteomes" id="UP000193900"/>
    </source>
</evidence>
<evidence type="ECO:0000256" key="1">
    <source>
        <dbReference type="ARBA" id="ARBA00022679"/>
    </source>
</evidence>